<feature type="compositionally biased region" description="Gly residues" evidence="1">
    <location>
        <begin position="360"/>
        <end position="369"/>
    </location>
</feature>
<feature type="compositionally biased region" description="Basic and acidic residues" evidence="1">
    <location>
        <begin position="445"/>
        <end position="459"/>
    </location>
</feature>
<protein>
    <recommendedName>
        <fullName evidence="4">PPE family domain-containing protein</fullName>
    </recommendedName>
</protein>
<evidence type="ECO:0000256" key="1">
    <source>
        <dbReference type="SAM" id="MobiDB-lite"/>
    </source>
</evidence>
<dbReference type="EMBL" id="BMSL01000036">
    <property type="protein sequence ID" value="GGS68248.1"/>
    <property type="molecule type" value="Genomic_DNA"/>
</dbReference>
<feature type="compositionally biased region" description="Gly residues" evidence="1">
    <location>
        <begin position="309"/>
        <end position="322"/>
    </location>
</feature>
<gene>
    <name evidence="2" type="ORF">GCM10010238_66160</name>
</gene>
<feature type="compositionally biased region" description="Gly residues" evidence="1">
    <location>
        <begin position="405"/>
        <end position="416"/>
    </location>
</feature>
<accession>A0A918GVG5</accession>
<dbReference type="Proteomes" id="UP000653493">
    <property type="component" value="Unassembled WGS sequence"/>
</dbReference>
<feature type="compositionally biased region" description="Low complexity" evidence="1">
    <location>
        <begin position="347"/>
        <end position="359"/>
    </location>
</feature>
<feature type="compositionally biased region" description="Basic and acidic residues" evidence="1">
    <location>
        <begin position="211"/>
        <end position="220"/>
    </location>
</feature>
<dbReference type="AlphaFoldDB" id="A0A918GVG5"/>
<organism evidence="2 3">
    <name type="scientific">Streptomyces griseoviridis</name>
    <dbReference type="NCBI Taxonomy" id="45398"/>
    <lineage>
        <taxon>Bacteria</taxon>
        <taxon>Bacillati</taxon>
        <taxon>Actinomycetota</taxon>
        <taxon>Actinomycetes</taxon>
        <taxon>Kitasatosporales</taxon>
        <taxon>Streptomycetaceae</taxon>
        <taxon>Streptomyces</taxon>
    </lineage>
</organism>
<evidence type="ECO:0000313" key="3">
    <source>
        <dbReference type="Proteomes" id="UP000653493"/>
    </source>
</evidence>
<dbReference type="Gene3D" id="1.10.287.1060">
    <property type="entry name" value="ESAT-6-like"/>
    <property type="match status" value="1"/>
</dbReference>
<feature type="compositionally biased region" description="Low complexity" evidence="1">
    <location>
        <begin position="370"/>
        <end position="391"/>
    </location>
</feature>
<reference evidence="2" key="1">
    <citation type="journal article" date="2014" name="Int. J. Syst. Evol. Microbiol.">
        <title>Complete genome sequence of Corynebacterium casei LMG S-19264T (=DSM 44701T), isolated from a smear-ripened cheese.</title>
        <authorList>
            <consortium name="US DOE Joint Genome Institute (JGI-PGF)"/>
            <person name="Walter F."/>
            <person name="Albersmeier A."/>
            <person name="Kalinowski J."/>
            <person name="Ruckert C."/>
        </authorList>
    </citation>
    <scope>NUCLEOTIDE SEQUENCE</scope>
    <source>
        <strain evidence="2">JCM 4234</strain>
    </source>
</reference>
<proteinExistence type="predicted"/>
<feature type="compositionally biased region" description="Gly residues" evidence="1">
    <location>
        <begin position="434"/>
        <end position="443"/>
    </location>
</feature>
<sequence>MSEKSIDNFEYVPADQCFAAKHTTPFGLNYDMDQMKDMVRNADPATVKSVSEAWADLSKDLVGGGGIKETLETAVQHVLSHWEGASADLFRERAQVISQKITDSAKYADNTSQSLKGAAVVLDKIKDEVLAMEKPSGLSSAMDWAGDLGDRDASGADNALKNGASADDARNDNEGSLSAGREAQLKMAAKMEILGAAYNSRAAEMGSWNRKPGDPWRNDSEDFPGDPGGTPPAAVVLPMETTPRSPQGTTGSTARGGQVGSISPSKSVAPPAGITGGAHKPITHHPQVGTAIDGISGGTTGTPTVGGPSTVGGGSAGGGVPGGSSPAGTMPGGAAAAGATRGGVPGRSGASGTAGRAVAGVGGAAGRGAAGAASGAGSARGGAVRAGGLARQSGGVVGGAPRAGAGAGRGTAGGTGLHRSRGAAGGTGAVRRGGMAGVPGGRTGQPKDEERREGERPDYLVEDEETWMPETNAAPRVIE</sequence>
<name>A0A918GVG5_STRGD</name>
<evidence type="ECO:0000313" key="2">
    <source>
        <dbReference type="EMBL" id="GGS68248.1"/>
    </source>
</evidence>
<evidence type="ECO:0008006" key="4">
    <source>
        <dbReference type="Google" id="ProtNLM"/>
    </source>
</evidence>
<keyword evidence="3" id="KW-1185">Reference proteome</keyword>
<reference evidence="2" key="2">
    <citation type="submission" date="2020-09" db="EMBL/GenBank/DDBJ databases">
        <authorList>
            <person name="Sun Q."/>
            <person name="Ohkuma M."/>
        </authorList>
    </citation>
    <scope>NUCLEOTIDE SEQUENCE</scope>
    <source>
        <strain evidence="2">JCM 4234</strain>
    </source>
</reference>
<feature type="region of interest" description="Disordered" evidence="1">
    <location>
        <begin position="205"/>
        <end position="270"/>
    </location>
</feature>
<feature type="region of interest" description="Disordered" evidence="1">
    <location>
        <begin position="155"/>
        <end position="177"/>
    </location>
</feature>
<feature type="region of interest" description="Disordered" evidence="1">
    <location>
        <begin position="297"/>
        <end position="479"/>
    </location>
</feature>
<comment type="caution">
    <text evidence="2">The sequence shown here is derived from an EMBL/GenBank/DDBJ whole genome shotgun (WGS) entry which is preliminary data.</text>
</comment>
<feature type="compositionally biased region" description="Low complexity" evidence="1">
    <location>
        <begin position="323"/>
        <end position="339"/>
    </location>
</feature>
<feature type="compositionally biased region" description="Polar residues" evidence="1">
    <location>
        <begin position="242"/>
        <end position="266"/>
    </location>
</feature>